<evidence type="ECO:0000313" key="2">
    <source>
        <dbReference type="EMBL" id="KIG12829.1"/>
    </source>
</evidence>
<gene>
    <name evidence="2" type="ORF">DB30_00992</name>
</gene>
<evidence type="ECO:0000313" key="3">
    <source>
        <dbReference type="Proteomes" id="UP000031599"/>
    </source>
</evidence>
<name>A0A0C1Z5F1_9BACT</name>
<dbReference type="AlphaFoldDB" id="A0A0C1Z5F1"/>
<organism evidence="2 3">
    <name type="scientific">Enhygromyxa salina</name>
    <dbReference type="NCBI Taxonomy" id="215803"/>
    <lineage>
        <taxon>Bacteria</taxon>
        <taxon>Pseudomonadati</taxon>
        <taxon>Myxococcota</taxon>
        <taxon>Polyangia</taxon>
        <taxon>Nannocystales</taxon>
        <taxon>Nannocystaceae</taxon>
        <taxon>Enhygromyxa</taxon>
    </lineage>
</organism>
<dbReference type="Proteomes" id="UP000031599">
    <property type="component" value="Unassembled WGS sequence"/>
</dbReference>
<reference evidence="2 3" key="1">
    <citation type="submission" date="2014-12" db="EMBL/GenBank/DDBJ databases">
        <title>Genome assembly of Enhygromyxa salina DSM 15201.</title>
        <authorList>
            <person name="Sharma G."/>
            <person name="Subramanian S."/>
        </authorList>
    </citation>
    <scope>NUCLEOTIDE SEQUENCE [LARGE SCALE GENOMIC DNA]</scope>
    <source>
        <strain evidence="2 3">DSM 15201</strain>
    </source>
</reference>
<proteinExistence type="predicted"/>
<comment type="caution">
    <text evidence="2">The sequence shown here is derived from an EMBL/GenBank/DDBJ whole genome shotgun (WGS) entry which is preliminary data.</text>
</comment>
<feature type="region of interest" description="Disordered" evidence="1">
    <location>
        <begin position="37"/>
        <end position="59"/>
    </location>
</feature>
<protein>
    <submittedName>
        <fullName evidence="2">Uncharacterized protein</fullName>
    </submittedName>
</protein>
<sequence>MPPWIEREVVASFLLNVGGAWRWMSGAESSLAKLPAGIGTARPEDDELPLRSSRSRIAG</sequence>
<dbReference type="EMBL" id="JMCC02000117">
    <property type="protein sequence ID" value="KIG12829.1"/>
    <property type="molecule type" value="Genomic_DNA"/>
</dbReference>
<accession>A0A0C1Z5F1</accession>
<evidence type="ECO:0000256" key="1">
    <source>
        <dbReference type="SAM" id="MobiDB-lite"/>
    </source>
</evidence>